<feature type="transmembrane region" description="Helical" evidence="1">
    <location>
        <begin position="348"/>
        <end position="368"/>
    </location>
</feature>
<feature type="transmembrane region" description="Helical" evidence="1">
    <location>
        <begin position="321"/>
        <end position="342"/>
    </location>
</feature>
<keyword evidence="1" id="KW-0812">Transmembrane</keyword>
<dbReference type="Proteomes" id="UP000503004">
    <property type="component" value="Chromosome"/>
</dbReference>
<keyword evidence="3" id="KW-1185">Reference proteome</keyword>
<feature type="transmembrane region" description="Helical" evidence="1">
    <location>
        <begin position="287"/>
        <end position="309"/>
    </location>
</feature>
<accession>A0A858Q8H2</accession>
<dbReference type="RefSeq" id="WP_169603286.1">
    <property type="nucleotide sequence ID" value="NZ_CP046565.1"/>
</dbReference>
<protein>
    <recommendedName>
        <fullName evidence="4">Glycosyltransferase RgtA/B/C/D-like domain-containing protein</fullName>
    </recommendedName>
</protein>
<dbReference type="EMBL" id="CP046565">
    <property type="protein sequence ID" value="QJD30006.1"/>
    <property type="molecule type" value="Genomic_DNA"/>
</dbReference>
<evidence type="ECO:0000313" key="3">
    <source>
        <dbReference type="Proteomes" id="UP000503004"/>
    </source>
</evidence>
<reference evidence="3" key="1">
    <citation type="submission" date="2019-12" db="EMBL/GenBank/DDBJ databases">
        <authorList>
            <person name="Awala S.I."/>
            <person name="Rhee S.K."/>
        </authorList>
    </citation>
    <scope>NUCLEOTIDE SEQUENCE [LARGE SCALE GENOMIC DNA]</scope>
    <source>
        <strain evidence="3">IM1</strain>
    </source>
</reference>
<feature type="transmembrane region" description="Helical" evidence="1">
    <location>
        <begin position="171"/>
        <end position="198"/>
    </location>
</feature>
<keyword evidence="1" id="KW-1133">Transmembrane helix</keyword>
<sequence>MPSLRFPVPRSEAGARLAAAALMIGFFVISVAVGDTINKDGVLYLDAAAAFLEQGMKAAAAIYGWPGYSLLIAATSRLTGWPLEASAHLLNAACFLAIADSFVRLHFALRSEEDSPSGWTPVLLILAFPALGDRLNIVRDWGFLAASLWGLLHLVKFRFEPQRRFGNAMFWQAGVAAAFVFRIEALVLILAVPVYFLLEPLPWRLRTRHFLFSISGIVPVLILGAALLATGKLAPGKLWEITAYGYHDPALIWKYFSLHADRLAAALPNDYGADHAKLILGSGLVAVLFWLIGANLGPVLLGIFGYAVYRHGWRLPPRFRLMLWTAGMASSTLLVFLVVQLVPDKRYALLPSALLLLAGGVYLERIVAGTESPWARRLSLALVAALCLKSAVVTPDYRLYLRDVGRWMRANIPAGASLATNDPRIDYYAGRPMNQEQTRQLTPVDRLADWLAQPGLPDYLALRLTSPRDLKKAENALNRKPLKTFSPSPREHVLIYRLNGGNSGAP</sequence>
<gene>
    <name evidence="2" type="ORF">GNH96_08505</name>
</gene>
<proteinExistence type="predicted"/>
<dbReference type="KEGG" id="metu:GNH96_08505"/>
<evidence type="ECO:0000313" key="2">
    <source>
        <dbReference type="EMBL" id="QJD30006.1"/>
    </source>
</evidence>
<dbReference type="AlphaFoldDB" id="A0A858Q8H2"/>
<feature type="transmembrane region" description="Helical" evidence="1">
    <location>
        <begin position="58"/>
        <end position="76"/>
    </location>
</feature>
<keyword evidence="1" id="KW-0472">Membrane</keyword>
<organism evidence="2 3">
    <name type="scientific">Methylococcus geothermalis</name>
    <dbReference type="NCBI Taxonomy" id="2681310"/>
    <lineage>
        <taxon>Bacteria</taxon>
        <taxon>Pseudomonadati</taxon>
        <taxon>Pseudomonadota</taxon>
        <taxon>Gammaproteobacteria</taxon>
        <taxon>Methylococcales</taxon>
        <taxon>Methylococcaceae</taxon>
        <taxon>Methylococcus</taxon>
    </lineage>
</organism>
<evidence type="ECO:0008006" key="4">
    <source>
        <dbReference type="Google" id="ProtNLM"/>
    </source>
</evidence>
<feature type="transmembrane region" description="Helical" evidence="1">
    <location>
        <begin position="210"/>
        <end position="229"/>
    </location>
</feature>
<evidence type="ECO:0000256" key="1">
    <source>
        <dbReference type="SAM" id="Phobius"/>
    </source>
</evidence>
<name>A0A858Q8H2_9GAMM</name>